<gene>
    <name evidence="1" type="ORF">CONCODRAFT_7287</name>
</gene>
<evidence type="ECO:0008006" key="3">
    <source>
        <dbReference type="Google" id="ProtNLM"/>
    </source>
</evidence>
<protein>
    <recommendedName>
        <fullName evidence="3">G-protein coupled receptors family 1 profile domain-containing protein</fullName>
    </recommendedName>
</protein>
<reference evidence="1 2" key="1">
    <citation type="journal article" date="2015" name="Genome Biol. Evol.">
        <title>Phylogenomic analyses indicate that early fungi evolved digesting cell walls of algal ancestors of land plants.</title>
        <authorList>
            <person name="Chang Y."/>
            <person name="Wang S."/>
            <person name="Sekimoto S."/>
            <person name="Aerts A.L."/>
            <person name="Choi C."/>
            <person name="Clum A."/>
            <person name="LaButti K.M."/>
            <person name="Lindquist E.A."/>
            <person name="Yee Ngan C."/>
            <person name="Ohm R.A."/>
            <person name="Salamov A.A."/>
            <person name="Grigoriev I.V."/>
            <person name="Spatafora J.W."/>
            <person name="Berbee M.L."/>
        </authorList>
    </citation>
    <scope>NUCLEOTIDE SEQUENCE [LARGE SCALE GENOMIC DNA]</scope>
    <source>
        <strain evidence="1 2">NRRL 28638</strain>
    </source>
</reference>
<dbReference type="AlphaFoldDB" id="A0A137P5K0"/>
<sequence length="308" mass="35197">MALGTFSWLPDELTMQQHIARYFCLVLESIWICSQGLIVYSIWRHKIRFDYELTINCIILFFDFLFCLTVFVWSIYTAVEGQSKLTCQIQGTITLFTLSMFIFGTSLLSSYRHVKVKQFKKIPDICFVLIFIPVTILLGILYIWAATNNWYTVTASSYCMLSPLEGTSPRVLFGLAIVMGIVCVLATIFNYSSIMHFSFSFISHYNFDQDAMQSTSNFNSAIKARNVSRSMMMFRGSCVILLYLMTIVPQLLTCLYSIITLEIAPVWLQLYASSSVSVYCGVNLACMLALNAQVRKAIKKCILYENVY</sequence>
<evidence type="ECO:0000313" key="1">
    <source>
        <dbReference type="EMBL" id="KXN70201.1"/>
    </source>
</evidence>
<dbReference type="EMBL" id="KQ964510">
    <property type="protein sequence ID" value="KXN70201.1"/>
    <property type="molecule type" value="Genomic_DNA"/>
</dbReference>
<dbReference type="Proteomes" id="UP000070444">
    <property type="component" value="Unassembled WGS sequence"/>
</dbReference>
<accession>A0A137P5K0</accession>
<proteinExistence type="predicted"/>
<organism evidence="1 2">
    <name type="scientific">Conidiobolus coronatus (strain ATCC 28846 / CBS 209.66 / NRRL 28638)</name>
    <name type="common">Delacroixia coronata</name>
    <dbReference type="NCBI Taxonomy" id="796925"/>
    <lineage>
        <taxon>Eukaryota</taxon>
        <taxon>Fungi</taxon>
        <taxon>Fungi incertae sedis</taxon>
        <taxon>Zoopagomycota</taxon>
        <taxon>Entomophthoromycotina</taxon>
        <taxon>Entomophthoromycetes</taxon>
        <taxon>Entomophthorales</taxon>
        <taxon>Ancylistaceae</taxon>
        <taxon>Conidiobolus</taxon>
    </lineage>
</organism>
<dbReference type="SUPFAM" id="SSF81321">
    <property type="entry name" value="Family A G protein-coupled receptor-like"/>
    <property type="match status" value="1"/>
</dbReference>
<name>A0A137P5K0_CONC2</name>
<keyword evidence="2" id="KW-1185">Reference proteome</keyword>
<evidence type="ECO:0000313" key="2">
    <source>
        <dbReference type="Proteomes" id="UP000070444"/>
    </source>
</evidence>
<dbReference type="Gene3D" id="1.20.1070.10">
    <property type="entry name" value="Rhodopsin 7-helix transmembrane proteins"/>
    <property type="match status" value="1"/>
</dbReference>